<dbReference type="PROSITE" id="PS51257">
    <property type="entry name" value="PROKAR_LIPOPROTEIN"/>
    <property type="match status" value="1"/>
</dbReference>
<sequence length="173" mass="18584">MTRLVSFRLAATLAGTAALACCAAGSAFAADATGTWLTEDGRGRIRTEHCGPGKADLCGYVVWMKEPMDEKGKPRLDESNPDAKKKARPVLGHELMTALKPADEGRYEGKVYNADNGKSYDVKVWSEEPAELSVKGCLFSYLCKTQSWKRVSDVVPGQLVGATDAAGGPRSDR</sequence>
<comment type="caution">
    <text evidence="4">The sequence shown here is derived from an EMBL/GenBank/DDBJ whole genome shotgun (WGS) entry which is preliminary data.</text>
</comment>
<protein>
    <submittedName>
        <fullName evidence="4">DUF2147 domain-containing protein</fullName>
    </submittedName>
</protein>
<feature type="chain" id="PRO_5020320447" evidence="2">
    <location>
        <begin position="30"/>
        <end position="173"/>
    </location>
</feature>
<evidence type="ECO:0000259" key="3">
    <source>
        <dbReference type="Pfam" id="PF09917"/>
    </source>
</evidence>
<gene>
    <name evidence="4" type="ORF">D3273_17200</name>
</gene>
<evidence type="ECO:0000313" key="5">
    <source>
        <dbReference type="Proteomes" id="UP000290759"/>
    </source>
</evidence>
<dbReference type="EMBL" id="QYBB01000021">
    <property type="protein sequence ID" value="RYC30748.1"/>
    <property type="molecule type" value="Genomic_DNA"/>
</dbReference>
<dbReference type="PANTHER" id="PTHR36919:SF2">
    <property type="entry name" value="BLL6627 PROTEIN"/>
    <property type="match status" value="1"/>
</dbReference>
<keyword evidence="2" id="KW-0732">Signal</keyword>
<dbReference type="Proteomes" id="UP000290759">
    <property type="component" value="Unassembled WGS sequence"/>
</dbReference>
<name>A0A4Q2U4M2_9HYPH</name>
<keyword evidence="5" id="KW-1185">Reference proteome</keyword>
<reference evidence="4 5" key="1">
    <citation type="submission" date="2018-12" db="EMBL/GenBank/DDBJ databases">
        <authorList>
            <person name="Grouzdev D.S."/>
            <person name="Krutkina M.S."/>
        </authorList>
    </citation>
    <scope>NUCLEOTIDE SEQUENCE [LARGE SCALE GENOMIC DNA]</scope>
    <source>
        <strain evidence="4 5">RmlP026</strain>
    </source>
</reference>
<feature type="region of interest" description="Disordered" evidence="1">
    <location>
        <begin position="70"/>
        <end position="90"/>
    </location>
</feature>
<dbReference type="InterPro" id="IPR019223">
    <property type="entry name" value="DUF2147"/>
</dbReference>
<dbReference type="OrthoDB" id="9811671at2"/>
<organism evidence="4 5">
    <name type="scientific">Lichenibacterium minor</name>
    <dbReference type="NCBI Taxonomy" id="2316528"/>
    <lineage>
        <taxon>Bacteria</taxon>
        <taxon>Pseudomonadati</taxon>
        <taxon>Pseudomonadota</taxon>
        <taxon>Alphaproteobacteria</taxon>
        <taxon>Hyphomicrobiales</taxon>
        <taxon>Lichenihabitantaceae</taxon>
        <taxon>Lichenibacterium</taxon>
    </lineage>
</organism>
<accession>A0A4Q2U4M2</accession>
<evidence type="ECO:0000313" key="4">
    <source>
        <dbReference type="EMBL" id="RYC30748.1"/>
    </source>
</evidence>
<dbReference type="AlphaFoldDB" id="A0A4Q2U4M2"/>
<feature type="compositionally biased region" description="Basic and acidic residues" evidence="1">
    <location>
        <begin position="70"/>
        <end position="84"/>
    </location>
</feature>
<evidence type="ECO:0000256" key="1">
    <source>
        <dbReference type="SAM" id="MobiDB-lite"/>
    </source>
</evidence>
<feature type="signal peptide" evidence="2">
    <location>
        <begin position="1"/>
        <end position="29"/>
    </location>
</feature>
<proteinExistence type="predicted"/>
<reference evidence="4 5" key="2">
    <citation type="submission" date="2019-02" db="EMBL/GenBank/DDBJ databases">
        <title>'Lichenibacterium ramalinii' gen. nov. sp. nov., 'Lichenibacterium minor' gen. nov. sp. nov.</title>
        <authorList>
            <person name="Pankratov T."/>
        </authorList>
    </citation>
    <scope>NUCLEOTIDE SEQUENCE [LARGE SCALE GENOMIC DNA]</scope>
    <source>
        <strain evidence="4 5">RmlP026</strain>
    </source>
</reference>
<evidence type="ECO:0000256" key="2">
    <source>
        <dbReference type="SAM" id="SignalP"/>
    </source>
</evidence>
<dbReference type="PANTHER" id="PTHR36919">
    <property type="entry name" value="BLR1215 PROTEIN"/>
    <property type="match status" value="1"/>
</dbReference>
<feature type="domain" description="DUF2147" evidence="3">
    <location>
        <begin position="34"/>
        <end position="150"/>
    </location>
</feature>
<dbReference type="Pfam" id="PF09917">
    <property type="entry name" value="DUF2147"/>
    <property type="match status" value="1"/>
</dbReference>
<dbReference type="RefSeq" id="WP_129228124.1">
    <property type="nucleotide sequence ID" value="NZ_QYBB01000021.1"/>
</dbReference>
<dbReference type="Gene3D" id="2.40.128.520">
    <property type="match status" value="1"/>
</dbReference>